<dbReference type="AlphaFoldDB" id="A0A411HG64"/>
<keyword evidence="7 8" id="KW-0472">Membrane</keyword>
<organism evidence="10 11">
    <name type="scientific">Pseudolysobacter antarcticus</name>
    <dbReference type="NCBI Taxonomy" id="2511995"/>
    <lineage>
        <taxon>Bacteria</taxon>
        <taxon>Pseudomonadati</taxon>
        <taxon>Pseudomonadota</taxon>
        <taxon>Gammaproteobacteria</taxon>
        <taxon>Lysobacterales</taxon>
        <taxon>Rhodanobacteraceae</taxon>
        <taxon>Pseudolysobacter</taxon>
    </lineage>
</organism>
<comment type="subcellular location">
    <subcellularLocation>
        <location evidence="1">Cell membrane</location>
        <topology evidence="1">Multi-pass membrane protein</topology>
    </subcellularLocation>
</comment>
<evidence type="ECO:0000256" key="5">
    <source>
        <dbReference type="ARBA" id="ARBA00022692"/>
    </source>
</evidence>
<feature type="transmembrane region" description="Helical" evidence="8">
    <location>
        <begin position="517"/>
        <end position="537"/>
    </location>
</feature>
<keyword evidence="11" id="KW-1185">Reference proteome</keyword>
<evidence type="ECO:0000256" key="1">
    <source>
        <dbReference type="ARBA" id="ARBA00004651"/>
    </source>
</evidence>
<gene>
    <name evidence="10" type="ORF">ELE36_03310</name>
</gene>
<dbReference type="InterPro" id="IPR003342">
    <property type="entry name" value="ArnT-like_N"/>
</dbReference>
<feature type="domain" description="ArnT-like N-terminal" evidence="9">
    <location>
        <begin position="163"/>
        <end position="319"/>
    </location>
</feature>
<dbReference type="KEGG" id="xbc:ELE36_03310"/>
<dbReference type="PANTHER" id="PTHR33908">
    <property type="entry name" value="MANNOSYLTRANSFERASE YKCB-RELATED"/>
    <property type="match status" value="1"/>
</dbReference>
<dbReference type="GO" id="GO:0016763">
    <property type="term" value="F:pentosyltransferase activity"/>
    <property type="evidence" value="ECO:0007669"/>
    <property type="project" value="TreeGrafter"/>
</dbReference>
<feature type="transmembrane region" description="Helical" evidence="8">
    <location>
        <begin position="252"/>
        <end position="275"/>
    </location>
</feature>
<dbReference type="EMBL" id="CP035704">
    <property type="protein sequence ID" value="QBB69482.1"/>
    <property type="molecule type" value="Genomic_DNA"/>
</dbReference>
<proteinExistence type="predicted"/>
<evidence type="ECO:0000256" key="8">
    <source>
        <dbReference type="SAM" id="Phobius"/>
    </source>
</evidence>
<dbReference type="Pfam" id="PF02366">
    <property type="entry name" value="PMT"/>
    <property type="match status" value="1"/>
</dbReference>
<feature type="transmembrane region" description="Helical" evidence="8">
    <location>
        <begin position="433"/>
        <end position="453"/>
    </location>
</feature>
<evidence type="ECO:0000256" key="2">
    <source>
        <dbReference type="ARBA" id="ARBA00022475"/>
    </source>
</evidence>
<keyword evidence="6 8" id="KW-1133">Transmembrane helix</keyword>
<dbReference type="GO" id="GO:0006493">
    <property type="term" value="P:protein O-linked glycosylation"/>
    <property type="evidence" value="ECO:0007669"/>
    <property type="project" value="InterPro"/>
</dbReference>
<dbReference type="InterPro" id="IPR050297">
    <property type="entry name" value="LipidA_mod_glycosyltrf_83"/>
</dbReference>
<feature type="transmembrane region" description="Helical" evidence="8">
    <location>
        <begin position="165"/>
        <end position="189"/>
    </location>
</feature>
<feature type="transmembrane region" description="Helical" evidence="8">
    <location>
        <begin position="460"/>
        <end position="478"/>
    </location>
</feature>
<evidence type="ECO:0000256" key="4">
    <source>
        <dbReference type="ARBA" id="ARBA00022679"/>
    </source>
</evidence>
<evidence type="ECO:0000313" key="11">
    <source>
        <dbReference type="Proteomes" id="UP000291562"/>
    </source>
</evidence>
<evidence type="ECO:0000256" key="7">
    <source>
        <dbReference type="ARBA" id="ARBA00023136"/>
    </source>
</evidence>
<feature type="transmembrane region" description="Helical" evidence="8">
    <location>
        <begin position="97"/>
        <end position="117"/>
    </location>
</feature>
<dbReference type="PANTHER" id="PTHR33908:SF11">
    <property type="entry name" value="MEMBRANE PROTEIN"/>
    <property type="match status" value="1"/>
</dbReference>
<keyword evidence="3" id="KW-0328">Glycosyltransferase</keyword>
<dbReference type="GO" id="GO:0000030">
    <property type="term" value="F:mannosyltransferase activity"/>
    <property type="evidence" value="ECO:0007669"/>
    <property type="project" value="InterPro"/>
</dbReference>
<protein>
    <submittedName>
        <fullName evidence="10">Phospholipid carrier-dependent glycosyltransferase</fullName>
    </submittedName>
</protein>
<keyword evidence="5 8" id="KW-0812">Transmembrane</keyword>
<evidence type="ECO:0000256" key="6">
    <source>
        <dbReference type="ARBA" id="ARBA00022989"/>
    </source>
</evidence>
<feature type="transmembrane region" description="Helical" evidence="8">
    <location>
        <begin position="295"/>
        <end position="313"/>
    </location>
</feature>
<feature type="transmembrane region" description="Helical" evidence="8">
    <location>
        <begin position="220"/>
        <end position="240"/>
    </location>
</feature>
<keyword evidence="2" id="KW-1003">Cell membrane</keyword>
<keyword evidence="4 10" id="KW-0808">Transferase</keyword>
<evidence type="ECO:0000256" key="3">
    <source>
        <dbReference type="ARBA" id="ARBA00022676"/>
    </source>
</evidence>
<accession>A0A411HG64</accession>
<feature type="transmembrane region" description="Helical" evidence="8">
    <location>
        <begin position="484"/>
        <end position="505"/>
    </location>
</feature>
<dbReference type="GO" id="GO:0005886">
    <property type="term" value="C:plasma membrane"/>
    <property type="evidence" value="ECO:0007669"/>
    <property type="project" value="UniProtKB-SubCell"/>
</dbReference>
<feature type="transmembrane region" description="Helical" evidence="8">
    <location>
        <begin position="196"/>
        <end position="214"/>
    </location>
</feature>
<dbReference type="Proteomes" id="UP000291562">
    <property type="component" value="Chromosome"/>
</dbReference>
<evidence type="ECO:0000259" key="9">
    <source>
        <dbReference type="Pfam" id="PF02366"/>
    </source>
</evidence>
<name>A0A411HG64_9GAMM</name>
<feature type="transmembrane region" description="Helical" evidence="8">
    <location>
        <begin position="402"/>
        <end position="421"/>
    </location>
</feature>
<evidence type="ECO:0000313" key="10">
    <source>
        <dbReference type="EMBL" id="QBB69482.1"/>
    </source>
</evidence>
<sequence>MLWLQSALAQEFELHPTNVVPQTADQIAMCAAGELIRAELAPIDIGAAHGFGAGGNWFVGGLLFHAIAPGCIVEKNSHTVAMNSWSWRTSITPRTRLLLMVALASLLVQQALLWWIYYHAGAKQLVGDEQQYLAAARAVLAGGAWHPSHIWPPGQSLLIASMQGLFGSMIVPMQLLQTALFLACGGLLWRLWRRLGGSRLAAAIAAGLFLLNPGDAAYAHYLWPEIPHLFCMLLTLNLLLRDPQKDAVARPHLALFAGLSLGLALIFKSLLAAFWPLLLICFVECWRPLRLQWKSAATFLLGIFLITAPALIAGHRNTGHWSIADSSVFNLVAGLSDRARNDYVDEPVANLFGDYLNSGTTADQRNAWAYQQLEKRLQDTPPLELFEQQFARQYFRLFESKTLLLTQLPGPTCAGYMSAYHDTPPAAVFALRWSSHLLHALILVGFAFGLCLWREWRYMWLWLLLASVGYQLALYSGLHVKARYLLPMIPVFCCFAGEAYARIFQRDARLAITPMRLLAASLLAVTLLFLAFAGPWIDGYCRG</sequence>
<reference evidence="10 11" key="1">
    <citation type="submission" date="2019-01" db="EMBL/GenBank/DDBJ databases">
        <title>Pseudolysobacter antarctica gen. nov., sp. nov., isolated from Fildes Peninsula, Antarctica.</title>
        <authorList>
            <person name="Wei Z."/>
            <person name="Peng F."/>
        </authorList>
    </citation>
    <scope>NUCLEOTIDE SEQUENCE [LARGE SCALE GENOMIC DNA]</scope>
    <source>
        <strain evidence="10 11">AQ6-296</strain>
    </source>
</reference>
<dbReference type="OrthoDB" id="5950216at2"/>
<dbReference type="GO" id="GO:0009103">
    <property type="term" value="P:lipopolysaccharide biosynthetic process"/>
    <property type="evidence" value="ECO:0007669"/>
    <property type="project" value="UniProtKB-ARBA"/>
</dbReference>